<comment type="caution">
    <text evidence="1">The sequence shown here is derived from an EMBL/GenBank/DDBJ whole genome shotgun (WGS) entry which is preliminary data.</text>
</comment>
<reference evidence="1" key="1">
    <citation type="submission" date="2022-10" db="EMBL/GenBank/DDBJ databases">
        <title>Complete Genome of Trichothecium roseum strain YXFP-22015, a Plant Pathogen Isolated from Citrus.</title>
        <authorList>
            <person name="Wang Y."/>
            <person name="Zhu L."/>
        </authorList>
    </citation>
    <scope>NUCLEOTIDE SEQUENCE</scope>
    <source>
        <strain evidence="1">YXFP-22015</strain>
    </source>
</reference>
<name>A0ACC0VAH5_9HYPO</name>
<accession>A0ACC0VAH5</accession>
<dbReference type="EMBL" id="CM047941">
    <property type="protein sequence ID" value="KAI9903461.1"/>
    <property type="molecule type" value="Genomic_DNA"/>
</dbReference>
<protein>
    <submittedName>
        <fullName evidence="1">Uncharacterized protein</fullName>
    </submittedName>
</protein>
<gene>
    <name evidence="1" type="ORF">N3K66_002813</name>
</gene>
<keyword evidence="2" id="KW-1185">Reference proteome</keyword>
<evidence type="ECO:0000313" key="2">
    <source>
        <dbReference type="Proteomes" id="UP001163324"/>
    </source>
</evidence>
<dbReference type="Proteomes" id="UP001163324">
    <property type="component" value="Chromosome 2"/>
</dbReference>
<sequence>MSPPFYALVAGVGAGTGRATALRFAESYPVVLLARNESSFKDVVADVESKGGKAFGLVADVADAASLKKAFRAVAEDLLPGSKLAAAVFNVNGGFARKPFLELGAEELDAALDGTVRSFFTFAQETLPLLLSATDTSPHPPTLLITGATASVRGSAYYGTFAAGKFALRALGQSLAREFGPRGVHVAHVVVDGVIDIPRLEGLEVNGGVADGKISPHAIAETYWGLHVQHRSAFTHEIDIRPYAEKF</sequence>
<proteinExistence type="predicted"/>
<organism evidence="1 2">
    <name type="scientific">Trichothecium roseum</name>
    <dbReference type="NCBI Taxonomy" id="47278"/>
    <lineage>
        <taxon>Eukaryota</taxon>
        <taxon>Fungi</taxon>
        <taxon>Dikarya</taxon>
        <taxon>Ascomycota</taxon>
        <taxon>Pezizomycotina</taxon>
        <taxon>Sordariomycetes</taxon>
        <taxon>Hypocreomycetidae</taxon>
        <taxon>Hypocreales</taxon>
        <taxon>Hypocreales incertae sedis</taxon>
        <taxon>Trichothecium</taxon>
    </lineage>
</organism>
<evidence type="ECO:0000313" key="1">
    <source>
        <dbReference type="EMBL" id="KAI9903461.1"/>
    </source>
</evidence>